<dbReference type="Gene3D" id="3.40.50.620">
    <property type="entry name" value="HUPs"/>
    <property type="match status" value="1"/>
</dbReference>
<evidence type="ECO:0000259" key="1">
    <source>
        <dbReference type="Pfam" id="PF00582"/>
    </source>
</evidence>
<dbReference type="InterPro" id="IPR014729">
    <property type="entry name" value="Rossmann-like_a/b/a_fold"/>
</dbReference>
<dbReference type="RefSeq" id="WP_203773368.1">
    <property type="nucleotide sequence ID" value="NZ_BAAABO010000038.1"/>
</dbReference>
<dbReference type="Pfam" id="PF00582">
    <property type="entry name" value="Usp"/>
    <property type="match status" value="1"/>
</dbReference>
<organism evidence="2 3">
    <name type="scientific">Paractinoplanes deccanensis</name>
    <dbReference type="NCBI Taxonomy" id="113561"/>
    <lineage>
        <taxon>Bacteria</taxon>
        <taxon>Bacillati</taxon>
        <taxon>Actinomycetota</taxon>
        <taxon>Actinomycetes</taxon>
        <taxon>Micromonosporales</taxon>
        <taxon>Micromonosporaceae</taxon>
        <taxon>Paractinoplanes</taxon>
    </lineage>
</organism>
<dbReference type="CDD" id="cd00293">
    <property type="entry name" value="USP-like"/>
    <property type="match status" value="1"/>
</dbReference>
<evidence type="ECO:0000313" key="2">
    <source>
        <dbReference type="EMBL" id="GID78447.1"/>
    </source>
</evidence>
<protein>
    <recommendedName>
        <fullName evidence="1">UspA domain-containing protein</fullName>
    </recommendedName>
</protein>
<feature type="domain" description="UspA" evidence="1">
    <location>
        <begin position="8"/>
        <end position="147"/>
    </location>
</feature>
<reference evidence="2 3" key="1">
    <citation type="submission" date="2021-01" db="EMBL/GenBank/DDBJ databases">
        <title>Whole genome shotgun sequence of Actinoplanes deccanensis NBRC 13994.</title>
        <authorList>
            <person name="Komaki H."/>
            <person name="Tamura T."/>
        </authorList>
    </citation>
    <scope>NUCLEOTIDE SEQUENCE [LARGE SCALE GENOMIC DNA]</scope>
    <source>
        <strain evidence="2 3">NBRC 13994</strain>
    </source>
</reference>
<comment type="caution">
    <text evidence="2">The sequence shown here is derived from an EMBL/GenBank/DDBJ whole genome shotgun (WGS) entry which is preliminary data.</text>
</comment>
<evidence type="ECO:0000313" key="3">
    <source>
        <dbReference type="Proteomes" id="UP000609879"/>
    </source>
</evidence>
<sequence length="228" mass="23659">MDRLRSARVMAGYDASPAANLALDVAAVLLPRTHAWITYLWTPPFADGTVCRRLWRDATSLGAFVAAIEREGEAAAERRAAMGVALARAAGWSAEPLVERGYGAVGLQLADLAEKLGPDLVLMGTPGCGAVTGTVVRYSPRPVLMIPFPLLAAERVALRDGPVVAGCAGAPDLFAPRELVEGPAGAERLAAVAAARRAAVIVAGARTAADLHDCPRPVLIVPEPRGGT</sequence>
<dbReference type="EMBL" id="BOMI01000146">
    <property type="protein sequence ID" value="GID78447.1"/>
    <property type="molecule type" value="Genomic_DNA"/>
</dbReference>
<accession>A0ABQ3YEN6</accession>
<dbReference type="Proteomes" id="UP000609879">
    <property type="component" value="Unassembled WGS sequence"/>
</dbReference>
<name>A0ABQ3YEN6_9ACTN</name>
<gene>
    <name evidence="2" type="ORF">Ade02nite_70880</name>
</gene>
<keyword evidence="3" id="KW-1185">Reference proteome</keyword>
<dbReference type="InterPro" id="IPR006016">
    <property type="entry name" value="UspA"/>
</dbReference>
<proteinExistence type="predicted"/>
<dbReference type="SUPFAM" id="SSF52402">
    <property type="entry name" value="Adenine nucleotide alpha hydrolases-like"/>
    <property type="match status" value="1"/>
</dbReference>